<organism evidence="1 2">
    <name type="scientific">Chaetoceros tenuissimus</name>
    <dbReference type="NCBI Taxonomy" id="426638"/>
    <lineage>
        <taxon>Eukaryota</taxon>
        <taxon>Sar</taxon>
        <taxon>Stramenopiles</taxon>
        <taxon>Ochrophyta</taxon>
        <taxon>Bacillariophyta</taxon>
        <taxon>Coscinodiscophyceae</taxon>
        <taxon>Chaetocerotophycidae</taxon>
        <taxon>Chaetocerotales</taxon>
        <taxon>Chaetocerotaceae</taxon>
        <taxon>Chaetoceros</taxon>
    </lineage>
</organism>
<dbReference type="Proteomes" id="UP001054902">
    <property type="component" value="Unassembled WGS sequence"/>
</dbReference>
<proteinExistence type="predicted"/>
<reference evidence="1 2" key="1">
    <citation type="journal article" date="2021" name="Sci. Rep.">
        <title>The genome of the diatom Chaetoceros tenuissimus carries an ancient integrated fragment of an extant virus.</title>
        <authorList>
            <person name="Hongo Y."/>
            <person name="Kimura K."/>
            <person name="Takaki Y."/>
            <person name="Yoshida Y."/>
            <person name="Baba S."/>
            <person name="Kobayashi G."/>
            <person name="Nagasaki K."/>
            <person name="Hano T."/>
            <person name="Tomaru Y."/>
        </authorList>
    </citation>
    <scope>NUCLEOTIDE SEQUENCE [LARGE SCALE GENOMIC DNA]</scope>
    <source>
        <strain evidence="1 2">NIES-3715</strain>
    </source>
</reference>
<evidence type="ECO:0000313" key="2">
    <source>
        <dbReference type="Proteomes" id="UP001054902"/>
    </source>
</evidence>
<evidence type="ECO:0000313" key="1">
    <source>
        <dbReference type="EMBL" id="GFH55412.1"/>
    </source>
</evidence>
<accession>A0AAD3H9B8</accession>
<sequence>MGIFDMIESALSWYKFYVTVLLDENLEVNKYDKCGENKVINGKQCTIGWYINDNIIGHVKDKIVDEVISKIEDKFPGLVIQKGQKLDFLGMEIFFR</sequence>
<keyword evidence="2" id="KW-1185">Reference proteome</keyword>
<name>A0AAD3H9B8_9STRA</name>
<dbReference type="EMBL" id="BLLK01000047">
    <property type="protein sequence ID" value="GFH55412.1"/>
    <property type="molecule type" value="Genomic_DNA"/>
</dbReference>
<protein>
    <submittedName>
        <fullName evidence="1">Uncharacterized protein</fullName>
    </submittedName>
</protein>
<comment type="caution">
    <text evidence="1">The sequence shown here is derived from an EMBL/GenBank/DDBJ whole genome shotgun (WGS) entry which is preliminary data.</text>
</comment>
<dbReference type="AlphaFoldDB" id="A0AAD3H9B8"/>
<gene>
    <name evidence="1" type="ORF">CTEN210_11888</name>
</gene>